<evidence type="ECO:0000256" key="4">
    <source>
        <dbReference type="ARBA" id="ARBA00022692"/>
    </source>
</evidence>
<dbReference type="InterPro" id="IPR029787">
    <property type="entry name" value="Nucleotide_cyclase"/>
</dbReference>
<evidence type="ECO:0000313" key="9">
    <source>
        <dbReference type="EMBL" id="NKE66657.1"/>
    </source>
</evidence>
<dbReference type="AlphaFoldDB" id="A0A7X6DGC7"/>
<dbReference type="GO" id="GO:0030313">
    <property type="term" value="C:cell envelope"/>
    <property type="evidence" value="ECO:0007669"/>
    <property type="project" value="UniProtKB-SubCell"/>
</dbReference>
<evidence type="ECO:0000256" key="2">
    <source>
        <dbReference type="ARBA" id="ARBA00005381"/>
    </source>
</evidence>
<dbReference type="PANTHER" id="PTHR43081:SF1">
    <property type="entry name" value="ADENYLATE CYCLASE, TERMINAL-DIFFERENTIATION SPECIFIC"/>
    <property type="match status" value="1"/>
</dbReference>
<evidence type="ECO:0000256" key="6">
    <source>
        <dbReference type="ARBA" id="ARBA00023136"/>
    </source>
</evidence>
<dbReference type="Pfam" id="PF00211">
    <property type="entry name" value="Guanylate_cyc"/>
    <property type="match status" value="1"/>
</dbReference>
<dbReference type="SMART" id="SM01080">
    <property type="entry name" value="CHASE2"/>
    <property type="match status" value="1"/>
</dbReference>
<dbReference type="InterPro" id="IPR050697">
    <property type="entry name" value="Adenylyl/Guanylyl_Cyclase_3/4"/>
</dbReference>
<dbReference type="GO" id="GO:0035556">
    <property type="term" value="P:intracellular signal transduction"/>
    <property type="evidence" value="ECO:0007669"/>
    <property type="project" value="InterPro"/>
</dbReference>
<keyword evidence="10" id="KW-1185">Reference proteome</keyword>
<dbReference type="InterPro" id="IPR006311">
    <property type="entry name" value="TAT_signal"/>
</dbReference>
<dbReference type="SMART" id="SM00044">
    <property type="entry name" value="CYCc"/>
    <property type="match status" value="1"/>
</dbReference>
<accession>A0A7X6DGC7</accession>
<dbReference type="InterPro" id="IPR001054">
    <property type="entry name" value="A/G_cyclase"/>
</dbReference>
<reference evidence="9 10" key="1">
    <citation type="journal article" date="2020" name="Nature">
        <title>Bacterial chemolithoautotrophy via manganese oxidation.</title>
        <authorList>
            <person name="Yu H."/>
            <person name="Leadbetter J.R."/>
        </authorList>
    </citation>
    <scope>NUCLEOTIDE SEQUENCE [LARGE SCALE GENOMIC DNA]</scope>
    <source>
        <strain evidence="9 10">RBP-1</strain>
    </source>
</reference>
<protein>
    <submittedName>
        <fullName evidence="9">Adenylate/guanylate cyclase domain-containing protein</fullName>
    </submittedName>
</protein>
<dbReference type="CDD" id="cd07302">
    <property type="entry name" value="CHD"/>
    <property type="match status" value="1"/>
</dbReference>
<keyword evidence="3" id="KW-1003">Cell membrane</keyword>
<sequence length="654" mass="68429">MSATASRERLAGVAAALAAALALWLLSLTPGGRLAEAKAFDLFTTLAAPRASAAPIVIVAVDEPTFQELRLQWPFPRSMHARLLERLQADGAAAVGFDVVFAEPTTPAEDGAFARAIANSRAVALASAREMLDGGNATMWTEVQPLPELLAAGAVAGDIGVRPDADYVVRQRPEGGETMAAQLAGRLGATAAGPRGELIEYLGPRGTIDTRSYYQAVLPGLLPPGFFSGKIVLVGRTSRSAADLRQARSDMFNSPFVLGGQGDSAFPGVEIQATLLANRLQGGGVVAVAPQWRLALVLGLAALLALASASLHPALAAGASAAAAAGVVVLSWSLFAGARWWLPPVGPVAALAAAAAATGLLHFVSVRRRSRRMRGLFAQYVPAEVVAQLVEQPGLVRLGGEAREVTVMFTDLAGFTGLSERLSAEQTVEVLTAYFNAMTPVIHRHGGTVDKYIGDAIMAFWGAPLPDPAHAEHAVRAAIEMQEAMHPLAGELGERGLPPITMRIGLHSGTAVVGNVGSDLRFSYTAVGDTVNLAARLEGANKAFGTGILLSDATAARLPPGLPLRVLDVVVVKGKSEPVRVFTPCDDDELREHSAAALAAFGAGRWQQAQEHLQALLRREPRDPAALRLLERVDQARALPAGADWSPALALDKL</sequence>
<comment type="caution">
    <text evidence="9">The sequence shown here is derived from an EMBL/GenBank/DDBJ whole genome shotgun (WGS) entry which is preliminary data.</text>
</comment>
<feature type="domain" description="Guanylate cyclase" evidence="8">
    <location>
        <begin position="406"/>
        <end position="538"/>
    </location>
</feature>
<comment type="similarity">
    <text evidence="2">Belongs to the adenylyl cyclase class-3 family.</text>
</comment>
<keyword evidence="6 7" id="KW-0472">Membrane</keyword>
<organism evidence="9 10">
    <name type="scientific">Ramlibacter lithotrophicus</name>
    <dbReference type="NCBI Taxonomy" id="2606681"/>
    <lineage>
        <taxon>Bacteria</taxon>
        <taxon>Pseudomonadati</taxon>
        <taxon>Pseudomonadota</taxon>
        <taxon>Betaproteobacteria</taxon>
        <taxon>Burkholderiales</taxon>
        <taxon>Comamonadaceae</taxon>
        <taxon>Ramlibacter</taxon>
    </lineage>
</organism>
<evidence type="ECO:0000256" key="7">
    <source>
        <dbReference type="SAM" id="Phobius"/>
    </source>
</evidence>
<evidence type="ECO:0000313" key="10">
    <source>
        <dbReference type="Proteomes" id="UP000521868"/>
    </source>
</evidence>
<dbReference type="PROSITE" id="PS50125">
    <property type="entry name" value="GUANYLATE_CYCLASE_2"/>
    <property type="match status" value="1"/>
</dbReference>
<keyword evidence="5 7" id="KW-1133">Transmembrane helix</keyword>
<evidence type="ECO:0000259" key="8">
    <source>
        <dbReference type="PROSITE" id="PS50125"/>
    </source>
</evidence>
<dbReference type="Proteomes" id="UP000521868">
    <property type="component" value="Unassembled WGS sequence"/>
</dbReference>
<dbReference type="InterPro" id="IPR007890">
    <property type="entry name" value="CHASE2"/>
</dbReference>
<dbReference type="GO" id="GO:0004016">
    <property type="term" value="F:adenylate cyclase activity"/>
    <property type="evidence" value="ECO:0007669"/>
    <property type="project" value="UniProtKB-ARBA"/>
</dbReference>
<comment type="subcellular location">
    <subcellularLocation>
        <location evidence="1">Cell envelope</location>
    </subcellularLocation>
</comment>
<dbReference type="RefSeq" id="WP_168107787.1">
    <property type="nucleotide sequence ID" value="NZ_VTOX01000004.1"/>
</dbReference>
<dbReference type="FunFam" id="3.30.70.1230:FF:000016">
    <property type="entry name" value="Adenylate/guanylate cyclase domain-containing protein"/>
    <property type="match status" value="1"/>
</dbReference>
<dbReference type="Pfam" id="PF05226">
    <property type="entry name" value="CHASE2"/>
    <property type="match status" value="1"/>
</dbReference>
<dbReference type="Gene3D" id="3.30.70.1230">
    <property type="entry name" value="Nucleotide cyclase"/>
    <property type="match status" value="1"/>
</dbReference>
<feature type="transmembrane region" description="Helical" evidence="7">
    <location>
        <begin position="348"/>
        <end position="366"/>
    </location>
</feature>
<dbReference type="GO" id="GO:0006171">
    <property type="term" value="P:cAMP biosynthetic process"/>
    <property type="evidence" value="ECO:0007669"/>
    <property type="project" value="TreeGrafter"/>
</dbReference>
<evidence type="ECO:0000256" key="5">
    <source>
        <dbReference type="ARBA" id="ARBA00022989"/>
    </source>
</evidence>
<gene>
    <name evidence="9" type="ORF">RAMLITH_12555</name>
</gene>
<dbReference type="EMBL" id="VTOX01000004">
    <property type="protein sequence ID" value="NKE66657.1"/>
    <property type="molecule type" value="Genomic_DNA"/>
</dbReference>
<feature type="transmembrane region" description="Helical" evidence="7">
    <location>
        <begin position="292"/>
        <end position="309"/>
    </location>
</feature>
<feature type="transmembrane region" description="Helical" evidence="7">
    <location>
        <begin position="321"/>
        <end position="342"/>
    </location>
</feature>
<dbReference type="PROSITE" id="PS51318">
    <property type="entry name" value="TAT"/>
    <property type="match status" value="1"/>
</dbReference>
<evidence type="ECO:0000256" key="1">
    <source>
        <dbReference type="ARBA" id="ARBA00004196"/>
    </source>
</evidence>
<keyword evidence="4 7" id="KW-0812">Transmembrane</keyword>
<proteinExistence type="inferred from homology"/>
<name>A0A7X6DGC7_9BURK</name>
<dbReference type="SUPFAM" id="SSF55073">
    <property type="entry name" value="Nucleotide cyclase"/>
    <property type="match status" value="1"/>
</dbReference>
<dbReference type="PANTHER" id="PTHR43081">
    <property type="entry name" value="ADENYLATE CYCLASE, TERMINAL-DIFFERENTIATION SPECIFIC-RELATED"/>
    <property type="match status" value="1"/>
</dbReference>
<evidence type="ECO:0000256" key="3">
    <source>
        <dbReference type="ARBA" id="ARBA00022475"/>
    </source>
</evidence>